<accession>A0A6J5QTL4</accession>
<proteinExistence type="predicted"/>
<protein>
    <submittedName>
        <fullName evidence="1">Uncharacterized protein</fullName>
    </submittedName>
</protein>
<reference evidence="1" key="1">
    <citation type="submission" date="2020-05" db="EMBL/GenBank/DDBJ databases">
        <authorList>
            <person name="Chiriac C."/>
            <person name="Salcher M."/>
            <person name="Ghai R."/>
            <person name="Kavagutti S V."/>
        </authorList>
    </citation>
    <scope>NUCLEOTIDE SEQUENCE</scope>
</reference>
<dbReference type="EMBL" id="LR797117">
    <property type="protein sequence ID" value="CAB4187883.1"/>
    <property type="molecule type" value="Genomic_DNA"/>
</dbReference>
<gene>
    <name evidence="1" type="ORF">UFOVP1166_8</name>
</gene>
<sequence>MTRNQIVQDIQTNAQRRNNAWRLFCNRQIALARAAHPETGGHLGMVHNWGNDAAKAVVERGLDRWACISKAYDNRFDALRASFKSI</sequence>
<organism evidence="1">
    <name type="scientific">uncultured Caudovirales phage</name>
    <dbReference type="NCBI Taxonomy" id="2100421"/>
    <lineage>
        <taxon>Viruses</taxon>
        <taxon>Duplodnaviria</taxon>
        <taxon>Heunggongvirae</taxon>
        <taxon>Uroviricota</taxon>
        <taxon>Caudoviricetes</taxon>
        <taxon>Peduoviridae</taxon>
        <taxon>Maltschvirus</taxon>
        <taxon>Maltschvirus maltsch</taxon>
    </lineage>
</organism>
<name>A0A6J5QTL4_9CAUD</name>
<evidence type="ECO:0000313" key="1">
    <source>
        <dbReference type="EMBL" id="CAB4187883.1"/>
    </source>
</evidence>